<evidence type="ECO:0000313" key="3">
    <source>
        <dbReference type="EMBL" id="KAG8089501.1"/>
    </source>
</evidence>
<dbReference type="GO" id="GO:0004497">
    <property type="term" value="F:monooxygenase activity"/>
    <property type="evidence" value="ECO:0007669"/>
    <property type="project" value="TreeGrafter"/>
</dbReference>
<evidence type="ECO:0000256" key="1">
    <source>
        <dbReference type="ARBA" id="ARBA00009183"/>
    </source>
</evidence>
<accession>A0A8J6BPM5</accession>
<reference evidence="3" key="1">
    <citation type="journal article" date="2021" name="bioRxiv">
        <title>Whole Genome Assembly and Annotation of Northern Wild Rice, Zizania palustris L., Supports a Whole Genome Duplication in the Zizania Genus.</title>
        <authorList>
            <person name="Haas M."/>
            <person name="Kono T."/>
            <person name="Macchietto M."/>
            <person name="Millas R."/>
            <person name="McGilp L."/>
            <person name="Shao M."/>
            <person name="Duquette J."/>
            <person name="Hirsch C.N."/>
            <person name="Kimball J."/>
        </authorList>
    </citation>
    <scope>NUCLEOTIDE SEQUENCE</scope>
    <source>
        <tissue evidence="3">Fresh leaf tissue</tissue>
    </source>
</reference>
<dbReference type="EMBL" id="JAAALK010000081">
    <property type="protein sequence ID" value="KAG8089501.1"/>
    <property type="molecule type" value="Genomic_DNA"/>
</dbReference>
<dbReference type="OrthoDB" id="752677at2759"/>
<dbReference type="Proteomes" id="UP000729402">
    <property type="component" value="Unassembled WGS sequence"/>
</dbReference>
<dbReference type="PANTHER" id="PTHR43539">
    <property type="entry name" value="FLAVIN-BINDING MONOOXYGENASE-LIKE PROTEIN (AFU_ORTHOLOGUE AFUA_4G09220)"/>
    <property type="match status" value="1"/>
</dbReference>
<evidence type="ECO:0000256" key="2">
    <source>
        <dbReference type="ARBA" id="ARBA00023002"/>
    </source>
</evidence>
<sequence length="378" mass="41472">MDVVVLIVGAGPAGLATAACLEQQHISYVIIERESCSVSLWRHRAYDRLKLHLAKEFCELPHMAYPIGTPTYVPRGRFVEYLDRYADRYNIKPRYHMAVESASYDGSRLCWVVLVRDVNIGTEVRITTRFLVVATGENSVARVPLVPGLNGFKGEAIHSSAYKSGRGYAEKSVLVVGAGNSGMEIAYDLATHGAHTSIVVRSPVHIMTKELIRFGMTLAQKLPVTIVDVILVMVANFTFGNMSNHGIRRPKMGPLFLKSQTGRSPVIDVGTAELIKEGAIKVFKGISRIDANNVEFHGGMKFPFDAVVFATGYKSTVNAWLKNGESMFKADGFPTKDFPNHWKGENGLYCAGFARRGLAGISMDAKNIADDIVTAINN</sequence>
<organism evidence="3 4">
    <name type="scientific">Zizania palustris</name>
    <name type="common">Northern wild rice</name>
    <dbReference type="NCBI Taxonomy" id="103762"/>
    <lineage>
        <taxon>Eukaryota</taxon>
        <taxon>Viridiplantae</taxon>
        <taxon>Streptophyta</taxon>
        <taxon>Embryophyta</taxon>
        <taxon>Tracheophyta</taxon>
        <taxon>Spermatophyta</taxon>
        <taxon>Magnoliopsida</taxon>
        <taxon>Liliopsida</taxon>
        <taxon>Poales</taxon>
        <taxon>Poaceae</taxon>
        <taxon>BOP clade</taxon>
        <taxon>Oryzoideae</taxon>
        <taxon>Oryzeae</taxon>
        <taxon>Zizaniinae</taxon>
        <taxon>Zizania</taxon>
    </lineage>
</organism>
<evidence type="ECO:0000313" key="4">
    <source>
        <dbReference type="Proteomes" id="UP000729402"/>
    </source>
</evidence>
<dbReference type="AlphaFoldDB" id="A0A8J6BPM5"/>
<evidence type="ECO:0008006" key="5">
    <source>
        <dbReference type="Google" id="ProtNLM"/>
    </source>
</evidence>
<keyword evidence="4" id="KW-1185">Reference proteome</keyword>
<dbReference type="InterPro" id="IPR000960">
    <property type="entry name" value="Flavin_mOase"/>
</dbReference>
<name>A0A8J6BPM5_ZIZPA</name>
<protein>
    <recommendedName>
        <fullName evidence="5">Flavin-containing monooxygenase</fullName>
    </recommendedName>
</protein>
<dbReference type="PANTHER" id="PTHR43539:SF30">
    <property type="entry name" value="OS11G0207700 PROTEIN"/>
    <property type="match status" value="1"/>
</dbReference>
<dbReference type="InterPro" id="IPR050982">
    <property type="entry name" value="Auxin_biosynth/cation_transpt"/>
</dbReference>
<comment type="caution">
    <text evidence="3">The sequence shown here is derived from an EMBL/GenBank/DDBJ whole genome shotgun (WGS) entry which is preliminary data.</text>
</comment>
<proteinExistence type="inferred from homology"/>
<keyword evidence="2" id="KW-0560">Oxidoreductase</keyword>
<gene>
    <name evidence="3" type="ORF">GUJ93_ZPchr0011g28119</name>
</gene>
<dbReference type="PIRSF" id="PIRSF000332">
    <property type="entry name" value="FMO"/>
    <property type="match status" value="1"/>
</dbReference>
<comment type="similarity">
    <text evidence="1">Belongs to the FMO family.</text>
</comment>
<reference evidence="3" key="2">
    <citation type="submission" date="2021-02" db="EMBL/GenBank/DDBJ databases">
        <authorList>
            <person name="Kimball J.A."/>
            <person name="Haas M.W."/>
            <person name="Macchietto M."/>
            <person name="Kono T."/>
            <person name="Duquette J."/>
            <person name="Shao M."/>
        </authorList>
    </citation>
    <scope>NUCLEOTIDE SEQUENCE</scope>
    <source>
        <tissue evidence="3">Fresh leaf tissue</tissue>
    </source>
</reference>
<dbReference type="GO" id="GO:0050660">
    <property type="term" value="F:flavin adenine dinucleotide binding"/>
    <property type="evidence" value="ECO:0007669"/>
    <property type="project" value="TreeGrafter"/>
</dbReference>
<dbReference type="Pfam" id="PF13738">
    <property type="entry name" value="Pyr_redox_3"/>
    <property type="match status" value="1"/>
</dbReference>